<dbReference type="Pfam" id="PF12698">
    <property type="entry name" value="ABC2_membrane_3"/>
    <property type="match status" value="1"/>
</dbReference>
<comment type="caution">
    <text evidence="8">The sequence shown here is derived from an EMBL/GenBank/DDBJ whole genome shotgun (WGS) entry which is preliminary data.</text>
</comment>
<feature type="transmembrane region" description="Helical" evidence="6">
    <location>
        <begin position="311"/>
        <end position="338"/>
    </location>
</feature>
<proteinExistence type="predicted"/>
<evidence type="ECO:0000256" key="6">
    <source>
        <dbReference type="SAM" id="Phobius"/>
    </source>
</evidence>
<keyword evidence="9" id="KW-1185">Reference proteome</keyword>
<evidence type="ECO:0000256" key="2">
    <source>
        <dbReference type="ARBA" id="ARBA00022475"/>
    </source>
</evidence>
<organism evidence="8 9">
    <name type="scientific">Priestia endophytica DSM 13796</name>
    <dbReference type="NCBI Taxonomy" id="1121089"/>
    <lineage>
        <taxon>Bacteria</taxon>
        <taxon>Bacillati</taxon>
        <taxon>Bacillota</taxon>
        <taxon>Bacilli</taxon>
        <taxon>Bacillales</taxon>
        <taxon>Bacillaceae</taxon>
        <taxon>Priestia</taxon>
    </lineage>
</organism>
<keyword evidence="3 6" id="KW-0812">Transmembrane</keyword>
<evidence type="ECO:0000256" key="4">
    <source>
        <dbReference type="ARBA" id="ARBA00022989"/>
    </source>
</evidence>
<dbReference type="InterPro" id="IPR013525">
    <property type="entry name" value="ABC2_TM"/>
</dbReference>
<evidence type="ECO:0000256" key="3">
    <source>
        <dbReference type="ARBA" id="ARBA00022692"/>
    </source>
</evidence>
<keyword evidence="5 6" id="KW-0472">Membrane</keyword>
<name>A0A1I6BIT6_9BACI</name>
<comment type="subcellular location">
    <subcellularLocation>
        <location evidence="1">Cell membrane</location>
        <topology evidence="1">Multi-pass membrane protein</topology>
    </subcellularLocation>
</comment>
<evidence type="ECO:0000259" key="7">
    <source>
        <dbReference type="Pfam" id="PF12698"/>
    </source>
</evidence>
<feature type="transmembrane region" description="Helical" evidence="6">
    <location>
        <begin position="175"/>
        <end position="199"/>
    </location>
</feature>
<evidence type="ECO:0000313" key="9">
    <source>
        <dbReference type="Proteomes" id="UP000182762"/>
    </source>
</evidence>
<evidence type="ECO:0000256" key="5">
    <source>
        <dbReference type="ARBA" id="ARBA00023136"/>
    </source>
</evidence>
<dbReference type="InterPro" id="IPR051449">
    <property type="entry name" value="ABC-2_transporter_component"/>
</dbReference>
<dbReference type="RefSeq" id="WP_061806000.1">
    <property type="nucleotide sequence ID" value="NZ_FOXX01000010.1"/>
</dbReference>
<reference evidence="8 9" key="1">
    <citation type="submission" date="2016-10" db="EMBL/GenBank/DDBJ databases">
        <authorList>
            <person name="Varghese N."/>
            <person name="Submissions S."/>
        </authorList>
    </citation>
    <scope>NUCLEOTIDE SEQUENCE [LARGE SCALE GENOMIC DNA]</scope>
    <source>
        <strain evidence="8 9">DSM 13796</strain>
    </source>
</reference>
<dbReference type="Proteomes" id="UP000182762">
    <property type="component" value="Unassembled WGS sequence"/>
</dbReference>
<gene>
    <name evidence="8" type="ORF">SAMN02745910_03682</name>
</gene>
<evidence type="ECO:0000256" key="1">
    <source>
        <dbReference type="ARBA" id="ARBA00004651"/>
    </source>
</evidence>
<dbReference type="PANTHER" id="PTHR30294:SF29">
    <property type="entry name" value="MULTIDRUG ABC TRANSPORTER PERMEASE YBHS-RELATED"/>
    <property type="match status" value="1"/>
</dbReference>
<feature type="transmembrane region" description="Helical" evidence="6">
    <location>
        <begin position="220"/>
        <end position="244"/>
    </location>
</feature>
<feature type="domain" description="ABC-2 type transporter transmembrane" evidence="7">
    <location>
        <begin position="19"/>
        <end position="376"/>
    </location>
</feature>
<feature type="transmembrane region" description="Helical" evidence="6">
    <location>
        <begin position="358"/>
        <end position="380"/>
    </location>
</feature>
<accession>A0A1I6BIT6</accession>
<keyword evidence="4 6" id="KW-1133">Transmembrane helix</keyword>
<feature type="transmembrane region" description="Helical" evidence="6">
    <location>
        <begin position="21"/>
        <end position="41"/>
    </location>
</feature>
<sequence>MGNFGKVLEFHLKEQFGKKGFWIGIIIPVIAIIGFFGFTHFKSDGEKDAIAIVNKGTTYQVSDNAMLGNLKEDYEFKFLKGNQVSKAELGVKDGDYEALYIIDEQSGKPVLEQRYEFTPPASVTTVLQGTLQQQYSAKVSTEQGISGDVLKELQTPITIKDTVLDSDTDDKPTGVVWVFVFTMYMFILMYGIGIANGIVGEKSSRVMEIMITKVKPITMMYGKIISNMLVGLANILVILASFLVVQSLGWADSMALDFIDVSGFTVSVTLLFILFFLSGFMLNGMIYAALGSLASRSEDIGNFTSPLMMISLANFFLGMMTMGNPTASYITICSYIPVLTPTLMFSRYLMGSAAGWELALGIVIIIVTTLLLSVIANRLYKRGVMKYSEKMSWKQVFGMMKKESIKG</sequence>
<protein>
    <submittedName>
        <fullName evidence="8">ABC-2 type transport system permease protein</fullName>
    </submittedName>
</protein>
<dbReference type="PANTHER" id="PTHR30294">
    <property type="entry name" value="MEMBRANE COMPONENT OF ABC TRANSPORTER YHHJ-RELATED"/>
    <property type="match status" value="1"/>
</dbReference>
<feature type="transmembrane region" description="Helical" evidence="6">
    <location>
        <begin position="264"/>
        <end position="290"/>
    </location>
</feature>
<evidence type="ECO:0000313" key="8">
    <source>
        <dbReference type="EMBL" id="SFQ80846.1"/>
    </source>
</evidence>
<dbReference type="GeneID" id="93712274"/>
<dbReference type="EMBL" id="FOXX01000010">
    <property type="protein sequence ID" value="SFQ80846.1"/>
    <property type="molecule type" value="Genomic_DNA"/>
</dbReference>
<keyword evidence="2" id="KW-1003">Cell membrane</keyword>